<keyword evidence="6 9" id="KW-0333">Golgi apparatus</keyword>
<dbReference type="InterPro" id="IPR005331">
    <property type="entry name" value="Sulfotransferase"/>
</dbReference>
<keyword evidence="9" id="KW-0119">Carbohydrate metabolism</keyword>
<feature type="transmembrane region" description="Helical" evidence="9">
    <location>
        <begin position="7"/>
        <end position="29"/>
    </location>
</feature>
<comment type="subcellular location">
    <subcellularLocation>
        <location evidence="1 9">Golgi apparatus membrane</location>
        <topology evidence="1 9">Single-pass type II membrane protein</topology>
    </subcellularLocation>
</comment>
<dbReference type="STRING" id="307972.A0A2G8KMM5"/>
<organism evidence="10 11">
    <name type="scientific">Stichopus japonicus</name>
    <name type="common">Sea cucumber</name>
    <dbReference type="NCBI Taxonomy" id="307972"/>
    <lineage>
        <taxon>Eukaryota</taxon>
        <taxon>Metazoa</taxon>
        <taxon>Echinodermata</taxon>
        <taxon>Eleutherozoa</taxon>
        <taxon>Echinozoa</taxon>
        <taxon>Holothuroidea</taxon>
        <taxon>Aspidochirotacea</taxon>
        <taxon>Aspidochirotida</taxon>
        <taxon>Stichopodidae</taxon>
        <taxon>Apostichopus</taxon>
    </lineage>
</organism>
<name>A0A2G8KMM5_STIJA</name>
<gene>
    <name evidence="10" type="ORF">BSL78_13893</name>
</gene>
<evidence type="ECO:0000256" key="2">
    <source>
        <dbReference type="ARBA" id="ARBA00006339"/>
    </source>
</evidence>
<evidence type="ECO:0000256" key="5">
    <source>
        <dbReference type="ARBA" id="ARBA00022989"/>
    </source>
</evidence>
<evidence type="ECO:0000313" key="10">
    <source>
        <dbReference type="EMBL" id="PIK49269.1"/>
    </source>
</evidence>
<comment type="similarity">
    <text evidence="2 9">Belongs to the sulfotransferase 2 family.</text>
</comment>
<dbReference type="AlphaFoldDB" id="A0A2G8KMM5"/>
<evidence type="ECO:0000256" key="7">
    <source>
        <dbReference type="ARBA" id="ARBA00023136"/>
    </source>
</evidence>
<accession>A0A2G8KMM5</accession>
<sequence length="315" mass="36386">MAGASKTLTFAVMLLGVVFFVISFSMVMFKDGNVKLPESPKSELSAGNVAGVTSRLSKKGEQQIHRLDASNTVVTFGRQSMERKHPLKNVTEGRGFMSTTALDKETMSEANASLAANYEQSNELDYREWNLEQARRKAILRKTCAQHPSWNMSIERISRGFNLLWPFIYDDKYKVIYCTICKVASTTWKSVFLVLMGKYNSTQAVDLGQWYTLDRSLHTLQKLRNPAEIEKRLRTYKKFIFVREPFSRELSGYRNKLHKMNKYYQKTIGTKIIRQFRKNPDKEALQTGVGVTFTEFVKYLTKTPPESLDIHWRPM</sequence>
<dbReference type="GO" id="GO:0016051">
    <property type="term" value="P:carbohydrate biosynthetic process"/>
    <property type="evidence" value="ECO:0007669"/>
    <property type="project" value="InterPro"/>
</dbReference>
<keyword evidence="11" id="KW-1185">Reference proteome</keyword>
<dbReference type="Proteomes" id="UP000230750">
    <property type="component" value="Unassembled WGS sequence"/>
</dbReference>
<evidence type="ECO:0000256" key="3">
    <source>
        <dbReference type="ARBA" id="ARBA00022679"/>
    </source>
</evidence>
<dbReference type="Pfam" id="PF03567">
    <property type="entry name" value="Sulfotransfer_2"/>
    <property type="match status" value="1"/>
</dbReference>
<keyword evidence="9" id="KW-0735">Signal-anchor</keyword>
<evidence type="ECO:0000256" key="6">
    <source>
        <dbReference type="ARBA" id="ARBA00023034"/>
    </source>
</evidence>
<keyword evidence="3 9" id="KW-0808">Transferase</keyword>
<evidence type="ECO:0000256" key="1">
    <source>
        <dbReference type="ARBA" id="ARBA00004323"/>
    </source>
</evidence>
<evidence type="ECO:0000256" key="8">
    <source>
        <dbReference type="ARBA" id="ARBA00023180"/>
    </source>
</evidence>
<evidence type="ECO:0000256" key="9">
    <source>
        <dbReference type="RuleBase" id="RU364020"/>
    </source>
</evidence>
<keyword evidence="8 9" id="KW-0325">Glycoprotein</keyword>
<dbReference type="EC" id="2.8.2.-" evidence="9"/>
<dbReference type="GO" id="GO:0000139">
    <property type="term" value="C:Golgi membrane"/>
    <property type="evidence" value="ECO:0007669"/>
    <property type="project" value="UniProtKB-SubCell"/>
</dbReference>
<dbReference type="PANTHER" id="PTHR12137:SF54">
    <property type="entry name" value="CARBOHYDRATE SULFOTRANSFERASE"/>
    <property type="match status" value="1"/>
</dbReference>
<keyword evidence="7 9" id="KW-0472">Membrane</keyword>
<comment type="caution">
    <text evidence="10">The sequence shown here is derived from an EMBL/GenBank/DDBJ whole genome shotgun (WGS) entry which is preliminary data.</text>
</comment>
<dbReference type="PANTHER" id="PTHR12137">
    <property type="entry name" value="CARBOHYDRATE SULFOTRANSFERASE"/>
    <property type="match status" value="1"/>
</dbReference>
<dbReference type="InterPro" id="IPR018011">
    <property type="entry name" value="Carb_sulfotrans_8-10"/>
</dbReference>
<dbReference type="GO" id="GO:0008146">
    <property type="term" value="F:sulfotransferase activity"/>
    <property type="evidence" value="ECO:0007669"/>
    <property type="project" value="InterPro"/>
</dbReference>
<proteinExistence type="inferred from homology"/>
<reference evidence="10 11" key="1">
    <citation type="journal article" date="2017" name="PLoS Biol.">
        <title>The sea cucumber genome provides insights into morphological evolution and visceral regeneration.</title>
        <authorList>
            <person name="Zhang X."/>
            <person name="Sun L."/>
            <person name="Yuan J."/>
            <person name="Sun Y."/>
            <person name="Gao Y."/>
            <person name="Zhang L."/>
            <person name="Li S."/>
            <person name="Dai H."/>
            <person name="Hamel J.F."/>
            <person name="Liu C."/>
            <person name="Yu Y."/>
            <person name="Liu S."/>
            <person name="Lin W."/>
            <person name="Guo K."/>
            <person name="Jin S."/>
            <person name="Xu P."/>
            <person name="Storey K.B."/>
            <person name="Huan P."/>
            <person name="Zhang T."/>
            <person name="Zhou Y."/>
            <person name="Zhang J."/>
            <person name="Lin C."/>
            <person name="Li X."/>
            <person name="Xing L."/>
            <person name="Huo D."/>
            <person name="Sun M."/>
            <person name="Wang L."/>
            <person name="Mercier A."/>
            <person name="Li F."/>
            <person name="Yang H."/>
            <person name="Xiang J."/>
        </authorList>
    </citation>
    <scope>NUCLEOTIDE SEQUENCE [LARGE SCALE GENOMIC DNA]</scope>
    <source>
        <strain evidence="10">Shaxun</strain>
        <tissue evidence="10">Muscle</tissue>
    </source>
</reference>
<dbReference type="EMBL" id="MRZV01000474">
    <property type="protein sequence ID" value="PIK49269.1"/>
    <property type="molecule type" value="Genomic_DNA"/>
</dbReference>
<keyword evidence="4 9" id="KW-0812">Transmembrane</keyword>
<keyword evidence="5 9" id="KW-1133">Transmembrane helix</keyword>
<dbReference type="OrthoDB" id="2019940at2759"/>
<evidence type="ECO:0000256" key="4">
    <source>
        <dbReference type="ARBA" id="ARBA00022692"/>
    </source>
</evidence>
<evidence type="ECO:0000313" key="11">
    <source>
        <dbReference type="Proteomes" id="UP000230750"/>
    </source>
</evidence>
<protein>
    <recommendedName>
        <fullName evidence="9">Carbohydrate sulfotransferase</fullName>
        <ecNumber evidence="9">2.8.2.-</ecNumber>
    </recommendedName>
</protein>